<dbReference type="SUPFAM" id="SSF52833">
    <property type="entry name" value="Thioredoxin-like"/>
    <property type="match status" value="1"/>
</dbReference>
<accession>A0ABX9KHD1</accession>
<evidence type="ECO:0008006" key="4">
    <source>
        <dbReference type="Google" id="ProtNLM"/>
    </source>
</evidence>
<evidence type="ECO:0000256" key="1">
    <source>
        <dbReference type="SAM" id="MobiDB-lite"/>
    </source>
</evidence>
<feature type="region of interest" description="Disordered" evidence="1">
    <location>
        <begin position="1"/>
        <end position="30"/>
    </location>
</feature>
<reference evidence="2 3" key="1">
    <citation type="submission" date="2018-08" db="EMBL/GenBank/DDBJ databases">
        <title>Draft genome sequence of Psychrilyobacter sp. strain SD5 isolated from Black Sea water.</title>
        <authorList>
            <person name="Yadav S."/>
            <person name="Villanueva L."/>
            <person name="Damste J.S.S."/>
        </authorList>
    </citation>
    <scope>NUCLEOTIDE SEQUENCE [LARGE SCALE GENOMIC DNA]</scope>
    <source>
        <strain evidence="2 3">SD5</strain>
    </source>
</reference>
<proteinExistence type="predicted"/>
<name>A0ABX9KHD1_9FUSO</name>
<sequence length="118" mass="13460">MQDEIEELGGKLISISPEKPDKHKTKEVKDAKSLITSDIENNFAKKLGLVFVLSEELNNLYLEFGINLEDSNGDKRRELPMPATIITDENLVIRYVYANANHTERAEPEEFIEILKSI</sequence>
<gene>
    <name evidence="2" type="ORF">DYH56_07055</name>
</gene>
<dbReference type="Gene3D" id="3.40.30.10">
    <property type="entry name" value="Glutaredoxin"/>
    <property type="match status" value="1"/>
</dbReference>
<dbReference type="InterPro" id="IPR036249">
    <property type="entry name" value="Thioredoxin-like_sf"/>
</dbReference>
<protein>
    <recommendedName>
        <fullName evidence="4">Alkyl hydroperoxide reductase subunit C/ Thiol specific antioxidant domain-containing protein</fullName>
    </recommendedName>
</protein>
<evidence type="ECO:0000313" key="3">
    <source>
        <dbReference type="Proteomes" id="UP000263486"/>
    </source>
</evidence>
<dbReference type="EMBL" id="QUAJ01000010">
    <property type="protein sequence ID" value="REI41420.1"/>
    <property type="molecule type" value="Genomic_DNA"/>
</dbReference>
<dbReference type="Proteomes" id="UP000263486">
    <property type="component" value="Unassembled WGS sequence"/>
</dbReference>
<comment type="caution">
    <text evidence="2">The sequence shown here is derived from an EMBL/GenBank/DDBJ whole genome shotgun (WGS) entry which is preliminary data.</text>
</comment>
<evidence type="ECO:0000313" key="2">
    <source>
        <dbReference type="EMBL" id="REI41420.1"/>
    </source>
</evidence>
<organism evidence="2 3">
    <name type="scientific">Psychrilyobacter piezotolerans</name>
    <dbReference type="NCBI Taxonomy" id="2293438"/>
    <lineage>
        <taxon>Bacteria</taxon>
        <taxon>Fusobacteriati</taxon>
        <taxon>Fusobacteriota</taxon>
        <taxon>Fusobacteriia</taxon>
        <taxon>Fusobacteriales</taxon>
        <taxon>Fusobacteriaceae</taxon>
        <taxon>Psychrilyobacter</taxon>
    </lineage>
</organism>
<keyword evidence="3" id="KW-1185">Reference proteome</keyword>